<evidence type="ECO:0000256" key="7">
    <source>
        <dbReference type="ARBA" id="ARBA00023159"/>
    </source>
</evidence>
<dbReference type="InterPro" id="IPR051140">
    <property type="entry name" value="GATA_TF"/>
</dbReference>
<dbReference type="SMART" id="SM00401">
    <property type="entry name" value="ZnF_GATA"/>
    <property type="match status" value="1"/>
</dbReference>
<evidence type="ECO:0000313" key="13">
    <source>
        <dbReference type="RefSeq" id="XP_010470100.1"/>
    </source>
</evidence>
<evidence type="ECO:0000256" key="1">
    <source>
        <dbReference type="ARBA" id="ARBA00005694"/>
    </source>
</evidence>
<evidence type="ECO:0000256" key="9">
    <source>
        <dbReference type="PROSITE-ProRule" id="PRU00094"/>
    </source>
</evidence>
<dbReference type="Proteomes" id="UP000694864">
    <property type="component" value="Chromosome 16"/>
</dbReference>
<feature type="region of interest" description="Disordered" evidence="10">
    <location>
        <begin position="166"/>
        <end position="198"/>
    </location>
</feature>
<keyword evidence="12" id="KW-1185">Reference proteome</keyword>
<evidence type="ECO:0000256" key="6">
    <source>
        <dbReference type="ARBA" id="ARBA00023125"/>
    </source>
</evidence>
<accession>A0ABM0WEX2</accession>
<sequence length="286" mass="32420">MNNGSWLPEEDFKGLEDNFFDNFVEHMDDIPLEDIETADDDEEDWVTGFKNLGPPPLDVLTSLSSEFNCKVQRVRVHKPATIVKQSSSSDVSSTVDNFPPDVKVSKLFQSTSPVSVLENSNGSALSQNQNRIQRLAFLVKGIRSKRKRPTTLRFFQSLGAEMSQMFVPEESESENSAKKKRKKYRSPPQSVCHSPELFNPDGTVRKCTHCETTRTPQWREGPCGRKTLCNACGVRFRSGRLVPEYRPASSPTFVPTVHSNSHRKIIEMRRKDEGQPDTRKIRTVTS</sequence>
<dbReference type="GeneID" id="104750066"/>
<keyword evidence="8" id="KW-0804">Transcription</keyword>
<dbReference type="PROSITE" id="PS50114">
    <property type="entry name" value="GATA_ZN_FINGER_2"/>
    <property type="match status" value="1"/>
</dbReference>
<evidence type="ECO:0000256" key="3">
    <source>
        <dbReference type="ARBA" id="ARBA00022771"/>
    </source>
</evidence>
<evidence type="ECO:0000256" key="5">
    <source>
        <dbReference type="ARBA" id="ARBA00023015"/>
    </source>
</evidence>
<dbReference type="CDD" id="cd00202">
    <property type="entry name" value="ZnF_GATA"/>
    <property type="match status" value="1"/>
</dbReference>
<protein>
    <submittedName>
        <fullName evidence="13">GATA transcription factor 13</fullName>
    </submittedName>
</protein>
<dbReference type="PANTHER" id="PTHR45658">
    <property type="entry name" value="GATA TRANSCRIPTION FACTOR"/>
    <property type="match status" value="1"/>
</dbReference>
<proteinExistence type="inferred from homology"/>
<evidence type="ECO:0000313" key="12">
    <source>
        <dbReference type="Proteomes" id="UP000694864"/>
    </source>
</evidence>
<dbReference type="InterPro" id="IPR013088">
    <property type="entry name" value="Znf_NHR/GATA"/>
</dbReference>
<evidence type="ECO:0000256" key="4">
    <source>
        <dbReference type="ARBA" id="ARBA00022833"/>
    </source>
</evidence>
<evidence type="ECO:0000256" key="8">
    <source>
        <dbReference type="ARBA" id="ARBA00023163"/>
    </source>
</evidence>
<reference evidence="12" key="1">
    <citation type="journal article" date="2014" name="Nat. Commun.">
        <title>The emerging biofuel crop Camelina sativa retains a highly undifferentiated hexaploid genome structure.</title>
        <authorList>
            <person name="Kagale S."/>
            <person name="Koh C."/>
            <person name="Nixon J."/>
            <person name="Bollina V."/>
            <person name="Clarke W.E."/>
            <person name="Tuteja R."/>
            <person name="Spillane C."/>
            <person name="Robinson S.J."/>
            <person name="Links M.G."/>
            <person name="Clarke C."/>
            <person name="Higgins E.E."/>
            <person name="Huebert T."/>
            <person name="Sharpe A.G."/>
            <person name="Parkin I.A."/>
        </authorList>
    </citation>
    <scope>NUCLEOTIDE SEQUENCE [LARGE SCALE GENOMIC DNA]</scope>
    <source>
        <strain evidence="12">cv. DH55</strain>
    </source>
</reference>
<feature type="domain" description="GATA-type" evidence="11">
    <location>
        <begin position="205"/>
        <end position="237"/>
    </location>
</feature>
<gene>
    <name evidence="13" type="primary">LOC104750066</name>
</gene>
<dbReference type="InterPro" id="IPR000679">
    <property type="entry name" value="Znf_GATA"/>
</dbReference>
<dbReference type="Gene3D" id="3.30.50.10">
    <property type="entry name" value="Erythroid Transcription Factor GATA-1, subunit A"/>
    <property type="match status" value="1"/>
</dbReference>
<dbReference type="SUPFAM" id="SSF57716">
    <property type="entry name" value="Glucocorticoid receptor-like (DNA-binding domain)"/>
    <property type="match status" value="1"/>
</dbReference>
<dbReference type="Pfam" id="PF00320">
    <property type="entry name" value="GATA"/>
    <property type="match status" value="1"/>
</dbReference>
<comment type="similarity">
    <text evidence="1">Belongs to the type IV zinc-finger family. Class A subfamily.</text>
</comment>
<name>A0ABM0WEX2_CAMSA</name>
<evidence type="ECO:0000256" key="10">
    <source>
        <dbReference type="SAM" id="MobiDB-lite"/>
    </source>
</evidence>
<keyword evidence="6" id="KW-0238">DNA-binding</keyword>
<dbReference type="PROSITE" id="PS00344">
    <property type="entry name" value="GATA_ZN_FINGER_1"/>
    <property type="match status" value="1"/>
</dbReference>
<keyword evidence="3 9" id="KW-0863">Zinc-finger</keyword>
<keyword evidence="7" id="KW-0010">Activator</keyword>
<dbReference type="PANTHER" id="PTHR45658:SF154">
    <property type="entry name" value="GATA TRANSCRIPTION FACTOR 10-RELATED"/>
    <property type="match status" value="1"/>
</dbReference>
<evidence type="ECO:0000259" key="11">
    <source>
        <dbReference type="PROSITE" id="PS50114"/>
    </source>
</evidence>
<keyword evidence="5" id="KW-0805">Transcription regulation</keyword>
<organism evidence="12 13">
    <name type="scientific">Camelina sativa</name>
    <name type="common">False flax</name>
    <name type="synonym">Myagrum sativum</name>
    <dbReference type="NCBI Taxonomy" id="90675"/>
    <lineage>
        <taxon>Eukaryota</taxon>
        <taxon>Viridiplantae</taxon>
        <taxon>Streptophyta</taxon>
        <taxon>Embryophyta</taxon>
        <taxon>Tracheophyta</taxon>
        <taxon>Spermatophyta</taxon>
        <taxon>Magnoliopsida</taxon>
        <taxon>eudicotyledons</taxon>
        <taxon>Gunneridae</taxon>
        <taxon>Pentapetalae</taxon>
        <taxon>rosids</taxon>
        <taxon>malvids</taxon>
        <taxon>Brassicales</taxon>
        <taxon>Brassicaceae</taxon>
        <taxon>Camelineae</taxon>
        <taxon>Camelina</taxon>
    </lineage>
</organism>
<evidence type="ECO:0000256" key="2">
    <source>
        <dbReference type="ARBA" id="ARBA00022723"/>
    </source>
</evidence>
<keyword evidence="4" id="KW-0862">Zinc</keyword>
<keyword evidence="2" id="KW-0479">Metal-binding</keyword>
<dbReference type="RefSeq" id="XP_010470100.1">
    <property type="nucleotide sequence ID" value="XM_010471798.2"/>
</dbReference>
<reference evidence="13" key="2">
    <citation type="submission" date="2025-08" db="UniProtKB">
        <authorList>
            <consortium name="RefSeq"/>
        </authorList>
    </citation>
    <scope>IDENTIFICATION</scope>
    <source>
        <tissue evidence="13">Leaf</tissue>
    </source>
</reference>